<name>A0A2H4R8A6_9EUKA</name>
<dbReference type="Gene3D" id="1.10.8.50">
    <property type="match status" value="1"/>
</dbReference>
<evidence type="ECO:0000256" key="2">
    <source>
        <dbReference type="ARBA" id="ARBA00022980"/>
    </source>
</evidence>
<evidence type="ECO:0000256" key="3">
    <source>
        <dbReference type="ARBA" id="ARBA00023274"/>
    </source>
</evidence>
<dbReference type="InterPro" id="IPR010979">
    <property type="entry name" value="Ribosomal_uS13-like_H2TH"/>
</dbReference>
<dbReference type="InterPro" id="IPR001892">
    <property type="entry name" value="Ribosomal_uS13"/>
</dbReference>
<evidence type="ECO:0000256" key="1">
    <source>
        <dbReference type="ARBA" id="ARBA00008080"/>
    </source>
</evidence>
<dbReference type="GO" id="GO:0006412">
    <property type="term" value="P:translation"/>
    <property type="evidence" value="ECO:0007669"/>
    <property type="project" value="InterPro"/>
</dbReference>
<keyword evidence="2 4" id="KW-0689">Ribosomal protein</keyword>
<protein>
    <submittedName>
        <fullName evidence="6">Ribosomal protein S13</fullName>
    </submittedName>
</protein>
<dbReference type="Pfam" id="PF00416">
    <property type="entry name" value="Ribosomal_S13"/>
    <property type="match status" value="1"/>
</dbReference>
<accession>A0A2H4R8A6</accession>
<dbReference type="PANTHER" id="PTHR10871:SF1">
    <property type="entry name" value="SMALL RIBOSOMAL SUBUNIT PROTEIN US13M"/>
    <property type="match status" value="1"/>
</dbReference>
<geneLocation type="mitochondrion" evidence="6"/>
<dbReference type="AlphaFoldDB" id="A0A2H4R8A6"/>
<dbReference type="Gene3D" id="4.10.910.10">
    <property type="entry name" value="30s ribosomal protein s13, domain 2"/>
    <property type="match status" value="1"/>
</dbReference>
<dbReference type="PANTHER" id="PTHR10871">
    <property type="entry name" value="30S RIBOSOMAL PROTEIN S13/40S RIBOSOMAL PROTEIN S18"/>
    <property type="match status" value="1"/>
</dbReference>
<dbReference type="GO" id="GO:0003723">
    <property type="term" value="F:RNA binding"/>
    <property type="evidence" value="ECO:0007669"/>
    <property type="project" value="InterPro"/>
</dbReference>
<sequence>MSIQLGDIQLQKAYTKPLHQALTQIFGIGYATSTLFCKKLGLRPETKLGSLSRYKQQYILTKFSEFLSDNNIVIDYDLAVHKKSTLRKLRSIQSYRGLRNFQGLPVRGQRTETNAATQKKRGGRIGSFELN</sequence>
<evidence type="ECO:0000256" key="5">
    <source>
        <dbReference type="SAM" id="MobiDB-lite"/>
    </source>
</evidence>
<keyword evidence="3 4" id="KW-0687">Ribonucleoprotein</keyword>
<dbReference type="SUPFAM" id="SSF46946">
    <property type="entry name" value="S13-like H2TH domain"/>
    <property type="match status" value="1"/>
</dbReference>
<evidence type="ECO:0000256" key="4">
    <source>
        <dbReference type="RuleBase" id="RU003830"/>
    </source>
</evidence>
<organism evidence="6">
    <name type="scientific">Picobiliphyte sp. MS584-11</name>
    <dbReference type="NCBI Taxonomy" id="1157699"/>
    <lineage>
        <taxon>Eukaryota</taxon>
        <taxon>Eukaryota incertae sedis</taxon>
        <taxon>Picozoa</taxon>
    </lineage>
</organism>
<reference evidence="6" key="1">
    <citation type="journal article" date="2017" name="Curr. Biol.">
        <title>A New Lineage of Eukaryotes Illuminates Early Mitochondrial Genome Reduction.</title>
        <authorList>
            <person name="Janouskovec J."/>
            <person name="Tikhonenkov D.V."/>
            <person name="Burki F."/>
            <person name="Howe A.T."/>
            <person name="Rohwer F.L."/>
            <person name="Mylnikov A.P."/>
            <person name="Keeling P.J."/>
        </authorList>
    </citation>
    <scope>NUCLEOTIDE SEQUENCE</scope>
</reference>
<dbReference type="GO" id="GO:0005739">
    <property type="term" value="C:mitochondrion"/>
    <property type="evidence" value="ECO:0007669"/>
    <property type="project" value="TreeGrafter"/>
</dbReference>
<dbReference type="InterPro" id="IPR027437">
    <property type="entry name" value="Rbsml_uS13_C"/>
</dbReference>
<feature type="region of interest" description="Disordered" evidence="5">
    <location>
        <begin position="109"/>
        <end position="131"/>
    </location>
</feature>
<dbReference type="GO" id="GO:0003735">
    <property type="term" value="F:structural constituent of ribosome"/>
    <property type="evidence" value="ECO:0007669"/>
    <property type="project" value="InterPro"/>
</dbReference>
<proteinExistence type="inferred from homology"/>
<dbReference type="GO" id="GO:0015935">
    <property type="term" value="C:small ribosomal subunit"/>
    <property type="evidence" value="ECO:0007669"/>
    <property type="project" value="TreeGrafter"/>
</dbReference>
<gene>
    <name evidence="6" type="primary">rps13</name>
</gene>
<dbReference type="EMBL" id="MG202007">
    <property type="protein sequence ID" value="ATY40891.1"/>
    <property type="molecule type" value="Genomic_DNA"/>
</dbReference>
<keyword evidence="6" id="KW-0496">Mitochondrion</keyword>
<dbReference type="PROSITE" id="PS50159">
    <property type="entry name" value="RIBOSOMAL_S13_2"/>
    <property type="match status" value="1"/>
</dbReference>
<evidence type="ECO:0000313" key="6">
    <source>
        <dbReference type="EMBL" id="ATY40891.1"/>
    </source>
</evidence>
<dbReference type="PIRSF" id="PIRSF002134">
    <property type="entry name" value="Ribosomal_S13"/>
    <property type="match status" value="1"/>
</dbReference>
<comment type="similarity">
    <text evidence="1 4">Belongs to the universal ribosomal protein uS13 family.</text>
</comment>